<accession>A0A3B0T372</accession>
<evidence type="ECO:0000256" key="6">
    <source>
        <dbReference type="ARBA" id="ARBA00023012"/>
    </source>
</evidence>
<organism evidence="8">
    <name type="scientific">hydrothermal vent metagenome</name>
    <dbReference type="NCBI Taxonomy" id="652676"/>
    <lineage>
        <taxon>unclassified sequences</taxon>
        <taxon>metagenomes</taxon>
        <taxon>ecological metagenomes</taxon>
    </lineage>
</organism>
<feature type="non-terminal residue" evidence="8">
    <location>
        <position position="1"/>
    </location>
</feature>
<evidence type="ECO:0000313" key="8">
    <source>
        <dbReference type="EMBL" id="VAW13201.1"/>
    </source>
</evidence>
<keyword evidence="3" id="KW-0547">Nucleotide-binding</keyword>
<dbReference type="PROSITE" id="PS50109">
    <property type="entry name" value="HIS_KIN"/>
    <property type="match status" value="1"/>
</dbReference>
<dbReference type="GO" id="GO:0016301">
    <property type="term" value="F:kinase activity"/>
    <property type="evidence" value="ECO:0007669"/>
    <property type="project" value="UniProtKB-KW"/>
</dbReference>
<dbReference type="Pfam" id="PF02518">
    <property type="entry name" value="HATPase_c"/>
    <property type="match status" value="1"/>
</dbReference>
<protein>
    <recommendedName>
        <fullName evidence="7">Histidine kinase domain-containing protein</fullName>
    </recommendedName>
</protein>
<dbReference type="SMART" id="SM00387">
    <property type="entry name" value="HATPase_c"/>
    <property type="match status" value="1"/>
</dbReference>
<dbReference type="InterPro" id="IPR003594">
    <property type="entry name" value="HATPase_dom"/>
</dbReference>
<dbReference type="PRINTS" id="PR00344">
    <property type="entry name" value="BCTRLSENSOR"/>
</dbReference>
<dbReference type="GO" id="GO:0005524">
    <property type="term" value="F:ATP binding"/>
    <property type="evidence" value="ECO:0007669"/>
    <property type="project" value="UniProtKB-KW"/>
</dbReference>
<evidence type="ECO:0000256" key="3">
    <source>
        <dbReference type="ARBA" id="ARBA00022741"/>
    </source>
</evidence>
<dbReference type="EMBL" id="UOEN01000155">
    <property type="protein sequence ID" value="VAW13201.1"/>
    <property type="molecule type" value="Genomic_DNA"/>
</dbReference>
<keyword evidence="2" id="KW-0808">Transferase</keyword>
<reference evidence="8" key="1">
    <citation type="submission" date="2018-06" db="EMBL/GenBank/DDBJ databases">
        <authorList>
            <person name="Zhirakovskaya E."/>
        </authorList>
    </citation>
    <scope>NUCLEOTIDE SEQUENCE</scope>
</reference>
<dbReference type="PANTHER" id="PTHR43065">
    <property type="entry name" value="SENSOR HISTIDINE KINASE"/>
    <property type="match status" value="1"/>
</dbReference>
<dbReference type="PANTHER" id="PTHR43065:SF10">
    <property type="entry name" value="PEROXIDE STRESS-ACTIVATED HISTIDINE KINASE MAK3"/>
    <property type="match status" value="1"/>
</dbReference>
<evidence type="ECO:0000256" key="4">
    <source>
        <dbReference type="ARBA" id="ARBA00022777"/>
    </source>
</evidence>
<dbReference type="InterPro" id="IPR004358">
    <property type="entry name" value="Sig_transdc_His_kin-like_C"/>
</dbReference>
<keyword evidence="4" id="KW-0418">Kinase</keyword>
<evidence type="ECO:0000259" key="7">
    <source>
        <dbReference type="PROSITE" id="PS50109"/>
    </source>
</evidence>
<keyword evidence="1" id="KW-0597">Phosphoprotein</keyword>
<gene>
    <name evidence="8" type="ORF">MNBD_BACTEROID05-335</name>
</gene>
<name>A0A3B0T372_9ZZZZ</name>
<keyword evidence="6" id="KW-0902">Two-component regulatory system</keyword>
<dbReference type="AlphaFoldDB" id="A0A3B0T372"/>
<dbReference type="InterPro" id="IPR005467">
    <property type="entry name" value="His_kinase_dom"/>
</dbReference>
<dbReference type="GO" id="GO:0000160">
    <property type="term" value="P:phosphorelay signal transduction system"/>
    <property type="evidence" value="ECO:0007669"/>
    <property type="project" value="UniProtKB-KW"/>
</dbReference>
<evidence type="ECO:0000256" key="2">
    <source>
        <dbReference type="ARBA" id="ARBA00022679"/>
    </source>
</evidence>
<keyword evidence="5" id="KW-0067">ATP-binding</keyword>
<dbReference type="InterPro" id="IPR036890">
    <property type="entry name" value="HATPase_C_sf"/>
</dbReference>
<proteinExistence type="predicted"/>
<evidence type="ECO:0000256" key="5">
    <source>
        <dbReference type="ARBA" id="ARBA00022840"/>
    </source>
</evidence>
<feature type="domain" description="Histidine kinase" evidence="7">
    <location>
        <begin position="1"/>
        <end position="124"/>
    </location>
</feature>
<evidence type="ECO:0000256" key="1">
    <source>
        <dbReference type="ARBA" id="ARBA00022553"/>
    </source>
</evidence>
<sequence>SLEENIFFIRGNAEKVKQVLLNVMTNALEATLSGGFVFASTKSLINLKRDESGFVEIEISNSGIGIDEDNLKKIFDPFFTTKTGGLGLGLSICQDIVKQHNGSIDVTSERDKKTSFSIKFPIYKVVSREKSVLL</sequence>
<dbReference type="SUPFAM" id="SSF55874">
    <property type="entry name" value="ATPase domain of HSP90 chaperone/DNA topoisomerase II/histidine kinase"/>
    <property type="match status" value="1"/>
</dbReference>
<dbReference type="Gene3D" id="3.30.565.10">
    <property type="entry name" value="Histidine kinase-like ATPase, C-terminal domain"/>
    <property type="match status" value="1"/>
</dbReference>